<proteinExistence type="predicted"/>
<dbReference type="RefSeq" id="WP_071635720.1">
    <property type="nucleotide sequence ID" value="NZ_MLFK01000005.1"/>
</dbReference>
<feature type="chain" id="PRO_5009643644" description="Gliding motility-associated C-terminal domain-containing protein" evidence="1">
    <location>
        <begin position="25"/>
        <end position="5856"/>
    </location>
</feature>
<name>A0A1J7BUM7_FLAJO</name>
<keyword evidence="3" id="KW-1185">Reference proteome</keyword>
<organism evidence="2 3">
    <name type="scientific">Flavobacterium johnsoniae</name>
    <name type="common">Cytophaga johnsonae</name>
    <dbReference type="NCBI Taxonomy" id="986"/>
    <lineage>
        <taxon>Bacteria</taxon>
        <taxon>Pseudomonadati</taxon>
        <taxon>Bacteroidota</taxon>
        <taxon>Flavobacteriia</taxon>
        <taxon>Flavobacteriales</taxon>
        <taxon>Flavobacteriaceae</taxon>
        <taxon>Flavobacterium</taxon>
    </lineage>
</organism>
<accession>A0A1J7BUM7</accession>
<evidence type="ECO:0000256" key="1">
    <source>
        <dbReference type="SAM" id="SignalP"/>
    </source>
</evidence>
<dbReference type="InterPro" id="IPR026341">
    <property type="entry name" value="T9SS_type_B"/>
</dbReference>
<comment type="caution">
    <text evidence="2">The sequence shown here is derived from an EMBL/GenBank/DDBJ whole genome shotgun (WGS) entry which is preliminary data.</text>
</comment>
<reference evidence="2 3" key="1">
    <citation type="submission" date="2016-10" db="EMBL/GenBank/DDBJ databases">
        <title>Draft Genome Sequence of Rhizobacteria Flavobacterium johnsoniae CI04.</title>
        <authorList>
            <person name="Bravo J.I."/>
            <person name="Lozano G.L."/>
            <person name="Handelsman J."/>
        </authorList>
    </citation>
    <scope>NUCLEOTIDE SEQUENCE [LARGE SCALE GENOMIC DNA]</scope>
    <source>
        <strain evidence="2 3">CI04</strain>
    </source>
</reference>
<gene>
    <name evidence="2" type="ORF">BKM63_05945</name>
</gene>
<evidence type="ECO:0000313" key="3">
    <source>
        <dbReference type="Proteomes" id="UP000182826"/>
    </source>
</evidence>
<evidence type="ECO:0008006" key="4">
    <source>
        <dbReference type="Google" id="ProtNLM"/>
    </source>
</evidence>
<sequence length="5856" mass="618359">MKKPTIFKALIAVVFMLLSITSFAQLRKGFTTRHTTSLNGDILVIGNNILNRDDGNNKRPKDPYNDVGSKSEVNDNFNMKYIDIDNDNTTTLNSSSATLTIPQASKTCYEIVYAALYWGGTYQGSDRSKINQVKLKTPTAAYKTVTGTVLWDEGAAGVNNAYVSKPYACFKEITDEVKAAKEGVYTVGDLVCSEGKLDNGRGGNSAGWSIYVIYKDPLLPNKYITSFDGFSIIRNSDAPLDIPISGFRTNPFGDVNVKLAFSALEGDNKLTGDGLEIKGAKSGAWGAISSLARPIDVSWWGASTPNFFNSSITDGDVVMGGRTPSSRNTLGYDAGVVKIDNVNNSIIQNDETDATLRISTSSDSYYMFFNALSVEIIAPKIVIRKNVLDKDDKIIGGQPVSLDQELRYELKFRNEGNDNAKNFTITDVLPNNVIFNGLSDIIFMEPGITAAYTAATRTLVFTVPDHMVVSKQTGSGDYYNIKFKVRVVKDCNELVDACSNEIKNTAVSKYFGDKNTTPGGFGEGSYSTISECNVGEPTSTNFLVGIDKCLFSRDVSLCGTAVLTAANGYTTYVWKDPNGVIFGGNNRQVTIDKPGTYTVENSGAANCKPIKQTFVVTDYLAGTNKSPIKGDNIDPATGEAYGCVRDQKPFPKIFLCGLNDKRIIDTKITNAASIVWQETKDVPPAETPNPDSCPYEGATNWTTVANGPVFTADRAGVFRLVINYGNTCVVTHYFNVYQNLLDPKAEKQDIICNTPGRITVTNPPENSGYSYSLDGTNYQTSSTFNNVAKGDYKVQIRQTVLIDGVLSTCPFFVDVTVQELEFKTNLEATHPICTADKGTIKASISNVPGEYKFILRKKGSTVEIQNTGLITNNYITFTGVDPGVYEVDFSTNHNGCFATKEIEVLDYRLTAEAKITKTLSACSDGEITVTVTGGTPRPGPPPYYLYYINGNTNYITNPIIPVTTATLPTDGIYNIVVVDDKGCKVTLAPIKITQIPKPTVTATPNSVDCYGTNSGQINITVTPANSGYAVSYSVDNGAFSSVTPITNLAAGSHSLVVKYTYDGVECTDPARTIIIAGPTDALTASAGVSELAGCGPAGFEHQGKIRITNVQGGTPGYTYSFDNQVNWINSNEAYVNPGKYTVYVKDSKGCIFPMSDIVLDPKPADPTIEPNPQVVYNCDGTGKATIVVNNTGGGNYTYEYYIDTKPNVPITSNVFNNVPTGTHQISVKYKAVAAATYSNLLQEDFGTGGYTTTPGISSKYCFEDETTPHPVTFPSICGNINDYQINDGKYAVASSIKTTFGGTWVVAKDHTLPTNKLGRFLCVNIGSSAGIGGIIYSKPIKDVIVDQPVIISLWAENLMKSTTGANYYDPELTIQLVNDLGGPGEIIVATTDTANPWKVPRNEIWNYKELSLNPGAYNNLSFVIRSYNDKFSGNDLLVDDIWVRQLPKSCITEKKFDVVIQSNKAFKVSEPIIDDTTCSDKSDGRITIAVENFDTVNGFKYSIDNGANWSSSTTSPVIINGLAKGIYKVIVKNDDAGLCSSTFTKEIKSPLAIVLSASVVTPPTCTVGALIKAEVTSGGTPSFKYELRLTDGTIVKPFQDSDTFQLNVGQIGDFEVFVKDASNCASPASNKVTVTGAVAPTASLDVTASDLCYDLTNKATLVVTVNNGKSPFSYSLDGQTGQTSNIFKNVGPGAHTIVVTDANGCTANVSGIPTIANELKAEAKLTKPLDCTNSPNAQITVMNVQGGTPGYTYEVSTNGGTSFDPMLTAVYETSTAGSFIFRVTDSKGCQFTTSAVAVNAKVDPTASLVSKTDPKCNNGTDGQFTVVGAGGFGPTYTYSFNGGLFGNSATFSGLDAFVGAVNSKEYTYQVKDSKGCVSPVYKVTLNNPTKVVASANFAANTTCSTTTTITTSAVGGTGDYKYNFGVGNTNYNDTNTLVVTNTNAAQTITYSVRDTNGCIDTKTIVVPAFNPPTAISFSAPAAITCNNTSTSITLTVTGGIAPLTYTITSGPVTGTNTTGTFSNLTAGTYTFKVTDARGCSVTDSTVINPAAAITASGEKTNEVCFGANNGTATFTVSSTNFSYTLTPNSGTATKVSNEVKVTGLGAGTYSFVATDLTTGCVSNTAQVTIDAATEINYTVTASKINCSTTVSTLTITGLSGGSGGYSYAYAKSLSTAPTTAYGTTLKVDTAVLTTTIDVYVKDTNGCVVKKTVSVLTEDPPHIDTPAMQCYTGSPVDILITGTYVGTPSYSINGTNFVPTNNFSLTPGTYTLYLKDGFGCPATTTYVVPEQLTIKTEVEADAACTPNTTIKLSSTGGTGTVSYQVSYNGGGFVTAANPYLATGTGTYQFKVTDSKTPAPACSALSTIINVTLKSTVLTVNTSKVDVKCHGESTGSLLVTPTSGKAPYTYAITKGGAAVPATVSASTTSASATGLAAGIYDIVVTDAIGCQGTAQVTITELPVLAATASVDPFTCNTSNTKESKDVTVTATGGKAPYTYSFNGGSYETSNIFIVSDNGNTQTVKYSVKDDNGCITAEKTITIAPLVLPKISKVDATVIYCDPVESTTSTATITLSAGSGTYTIVSGPVSNTSGATNGIFTDLTAGNYVFRVTNANGCYDDFAKNIPALVSIDVTATKLNDVYCHGDATGTMRFNVSNFTSTYSYKVNSEPTVTGRTEKVFTLNRGVGIYDVVFTDETTNCTLTRTIQILEPANALGLTIDSNVNANCGKITSTVTVQATGGTPTYQYAILDADDTTGAPVYGPGAVFNINSNSGADLNWVIYAKDSKGCTTSIPVTIATDTKPTVTAVVDNQCTASGSSFKIIATGADGVAPYTYTINTGVAPSPADTFTVAAGTYTITVKDANGCTNTTTVTVNGTMIPTAVRTKDLTCAAVSPTDATIAVSVTGGKPAFGYRVKVLPAAYTGTPIPFAGMSTSFVYTTSAAGTYQFEITDANGCTKETSTVVINPTPTVTASHTPTNPTCNAGTDGVVRLNALTGEAPFKYSFNGLPFDDAYIFGGLTAGTYNYIVRDVKGCEYADTVVLTNPAPIDGVVTQTPIICNLNTLGTFSVSVNSGGTAPYVYTLYDTNRAVLATYTENSGTVPTTPYTFSGLNFGYYYITIVDVNGCKFETPRLRIETPPDLQIDDVVDSNSCATGVDIKVITSGGQGPYRYSIFGQPETAPIASNTYVFTGLLHNTTYFLQVRDKNNCISIKEVQTPAAPSTIKITGTASTDATCSGTSNGTLTFTVQDYNPLVTQINFKILDALTLLPVAIPLGPPLTGPAGGPVTHTINNLPAGNYVLQVTEDDQTQCSTAFTFEIAQPAQPLNASITSVIPANCHNGAFVTIKTTGGTGPYYYGAAVAPAIPTLFTSTNNVLELDPNSGTNWNIVVRDAQGCEVPLGQVIPVDSSPVITLDLLNDCAAEGDFNVSVIETTAGTGTYSISVDSDNSYTSIPSGLPHTVSGLSSGSHTIYIKDANGCVDFKTININAPLDLSPAVVNLEPTCTAVNGGKITLTTTGGTGTYTYTIDAPGAVVTNNVITNLAAGSYTVTVTDGVCSATVPVKLELPIPVTFDAVVKDATCFNSSTGTITVNLLPGNTEPVYTYTIASATATPLPGGIVLVGNVFTNVPQGSYNITVTSGKGCSLTKQYNVGQPTAAVGAIVNVDPFSCNTSNSVKEAVVTIIGTGGTAPYQYNFDGGTVYYDDNIKLVDNIAGETVHYYVKDANGCLYDDTVIVAPYQKLLTINFAVVTAPVCPTNVADVKVTVTGGYTPYAKYEIISPAYFNNGTVDTFTNLDTNVNYLFRVTDANGCYIEDYYKIAPVVPIDITRTSSTNVSCNTANGIDNNGTATFTVSDYSAAGYTVAVTSTPAALAYNTPTIAANIVTVTGLVEGTYTITVTDNTTNCSKSANVVITMPAPMVIAANATKVFCNSPDSQITVTSVTGGTSPYTYAVVKAVDPAPTTFTDNIDTPFTAHTGLVDLSWNVYVKDANGCIAGPQNVLVTYNLPPVLNMPAQQCFVGAELTVDLDALSTTYNGVKSFKVDGLSVGSLAKFTADGSYVLTVIDDNGCEDSKTFVIQKQLTASATLKKDLYCTGAIAATIDVEIQGGVAPYFYEIYHNGAGSGIQVPVTTGNKFTVSPTAVGDYYFVITDSNTPACPVKTNTEKVTTPEQPEGTETHVDLKCMADTDGSLTITPSKGVGPYTFALTPAGNTTGDNSGTYTGLSAGNYSVIVTDSKGCSSAAIPVVISQPTLLTATYEILKNNSCSVETIIEVTAAGGTPRADGKYYYNFNNQGYDTKNTFTVVNNNSIQNVTYTVRDENGCETGIVTIPVAPLDPPIDLTFNASPITCISGNSSNVSITAAKGVGELTFEIVEFNGAAPAVPYAPVKVADNTIPAVFNGLPFGDYLFKVTDNNGCSYSKLLPIKDVVRIEVGHSLLADISCNALNDGKITFTVSKFAGTYTYSVTDGGAYSVGPITTSDTEIPLTGLSNGTYVISVTDVITGCPATYSVEVKRPSLVTVAEIDNIPANCTKGALVTVKGDGGSPDYTYSFVKAGDPAGTFEPEATRELNPATPSWFVYAKDLNGCISAPITVNITTDPLPAGFTASALSQCPDNDGNYVIVVNDALATGMAPYTYSIGGDFQTDKTFTVKVPGKYDLTVKDKFGCPFVFTEIVEILEPLDLKYNNVVLPTCADSDGSLSATATGGSGNYSYTIGATTITTTPADFKFLTAGKHIIVVTDTSTGCTAEVEVTLGAATPIIGFDASSTPVTCFGSTDGTITAVIDQTGANDNPPYKYSLDGGPLQDNPYFTGLAAGTYTVAVISARGCPASKPVTVGTPAIIVVPTPTVLEYGCTTDNISNHATITVNGVNGGSGKYTYDFIKGGVVKYSGPINVYTEMDYTGGTYTIIVKDDKGCIGNTQTASVLPFIAMDDVVVTVDKKITCISKEDITVTVKDKNGVNVPGTFDYTLTGTNGTVYGPITNNDGKFGGLDVGNYLITVLNTATHCIIQDVHFIFEPNVYELKAVPASDKICYGTSDGVVNLTLLDNLGNPAGPFTYTITGPFPSTAVITGPGPNTVSNLLAGQYSVVAKLDNTPECTTAAIIFTIEQPTAALIVTATKSEITCVAGNNDGVIIANATGGWPGEYLYELRSGGAVVKAYNDSPIFENLTAGNYTVYAKDSFGCETFVNASLVNPTPINVQISATPLLTCFDNEDGVVTINTVTGGSGNYTYTLHGVLVDGTITVEQSQGPAQFTGLKAGSYYVTVNDTWGCTNNSNTVIINQPTKASGTLTIVDNETCQKAPVIKLTFQGGTPPYYYSADGTTYFGPYNSFVDITLPQTVAKVEYKYFVKDANGCINAETNHIPFSPVPKLDIERLSEVDIRCQGSSTGSIIVVAKGGLGNYIYTLQNEAGVNITPAPVQTTPGTFTNLPIGKYIVKIESSDCLIFTPVIELTEPNAPLSASPVVTGVTCNGYNNGKITVNVTGGTGAYKYAIEPEFKQFFDKNVFENLKPGFYDILVQDENECYVFLKDVEVTEPDPLTAALVPNSMIPEVCVGDKNGEFAIEIQGGTAPYTASLDNEKGPFLPVTGNTVEYKGLTGGKHIVYIADNGGCPTEIEVDMGLPVLLDPKYTISYDCVNNAQSNMVVVTVDESNNPADIDYSLDGGAIQPDNVFINVPAGDHIITVRHTNGCPAEVKFNIVGYTKLELTLAEEKGVWNIITATATGGGGEYEYSIDGVNFSTENKFKIYKTGTYTITVRDKNGCTDSKDYYIKYVDVCLDNYFTPAGSTNTMWGPGCTNIYNNLTFSIFDRYGRVIAKYHYGQKWDGKYNGEDLPSGDYWYVLKLNDENDGREFVGHFTLYR</sequence>
<protein>
    <recommendedName>
        <fullName evidence="4">Gliding motility-associated C-terminal domain-containing protein</fullName>
    </recommendedName>
</protein>
<feature type="signal peptide" evidence="1">
    <location>
        <begin position="1"/>
        <end position="24"/>
    </location>
</feature>
<keyword evidence="1" id="KW-0732">Signal</keyword>
<dbReference type="NCBIfam" id="TIGR04131">
    <property type="entry name" value="Bac_Flav_CTERM"/>
    <property type="match status" value="1"/>
</dbReference>
<dbReference type="InterPro" id="IPR025667">
    <property type="entry name" value="SprB_repeat"/>
</dbReference>
<evidence type="ECO:0000313" key="2">
    <source>
        <dbReference type="EMBL" id="OIV42419.1"/>
    </source>
</evidence>
<dbReference type="Pfam" id="PF13573">
    <property type="entry name" value="SprB"/>
    <property type="match status" value="12"/>
</dbReference>
<dbReference type="Gene3D" id="2.60.40.10">
    <property type="entry name" value="Immunoglobulins"/>
    <property type="match status" value="1"/>
</dbReference>
<dbReference type="EMBL" id="MLFK01000005">
    <property type="protein sequence ID" value="OIV42419.1"/>
    <property type="molecule type" value="Genomic_DNA"/>
</dbReference>
<dbReference type="Pfam" id="PF13585">
    <property type="entry name" value="CHU_C"/>
    <property type="match status" value="1"/>
</dbReference>
<dbReference type="Proteomes" id="UP000182826">
    <property type="component" value="Unassembled WGS sequence"/>
</dbReference>
<dbReference type="InterPro" id="IPR013783">
    <property type="entry name" value="Ig-like_fold"/>
</dbReference>